<dbReference type="Pfam" id="PF13385">
    <property type="entry name" value="Laminin_G_3"/>
    <property type="match status" value="3"/>
</dbReference>
<dbReference type="Proteomes" id="UP000751614">
    <property type="component" value="Unassembled WGS sequence"/>
</dbReference>
<dbReference type="PROSITE" id="PS51257">
    <property type="entry name" value="PROKAR_LIPOPROTEIN"/>
    <property type="match status" value="1"/>
</dbReference>
<gene>
    <name evidence="2" type="ORF">FGG15_00870</name>
</gene>
<feature type="chain" id="PRO_5047428972" evidence="1">
    <location>
        <begin position="22"/>
        <end position="795"/>
    </location>
</feature>
<dbReference type="PANTHER" id="PTHR42535">
    <property type="entry name" value="OOKINETE PROTEIN, PUTATIVE-RELATED"/>
    <property type="match status" value="1"/>
</dbReference>
<organism evidence="2 3">
    <name type="scientific">Flagellimonas algicola</name>
    <dbReference type="NCBI Taxonomy" id="2583815"/>
    <lineage>
        <taxon>Bacteria</taxon>
        <taxon>Pseudomonadati</taxon>
        <taxon>Bacteroidota</taxon>
        <taxon>Flavobacteriia</taxon>
        <taxon>Flavobacteriales</taxon>
        <taxon>Flavobacteriaceae</taxon>
        <taxon>Flagellimonas</taxon>
    </lineage>
</organism>
<evidence type="ECO:0000256" key="1">
    <source>
        <dbReference type="SAM" id="SignalP"/>
    </source>
</evidence>
<dbReference type="InterPro" id="IPR013320">
    <property type="entry name" value="ConA-like_dom_sf"/>
</dbReference>
<protein>
    <submittedName>
        <fullName evidence="2">LamG domain-containing protein</fullName>
    </submittedName>
</protein>
<sequence>MKKTYKILAALLTVAFFTACDQGIDPITEVGAGADESAPQVTINYPTEGTEIKVFEDETTLDIDIRVTDDIEVKDIKVLLDGNQIASFNTFKDYRIVLEEFTYDGLKDGDHKLTVTASDIEGKTTTEEVNFAKAPPYVSMFDGEVFYMPFDGDYRDLIGFQQATEVGAPGFAGGGFVGSDAYRGTTDAYLEFPMDNLKSNEFSAAFWYKVNSTPDRAGILVVGDDADDRRQGFRLFREGSADEQRIKLNVGTGDGESWNDGGVIDVTAGEWVHIAVSISGTKSTIYFNGMETLSADLAAPIDWTNCEVMTIGAGGPTFDYWNHKSDSSDMDELRIFNKALSQTDIQIMLNAVNPYIPKFPGESLYMPFEGDYIDMVGSKVAQQVGSTGFTNDSQEGDQAFMGATDSYINYPAEGLLTSEFSGAFWYMVNADPDRAGIIVIGDDVDDRFQGFRLFREGNADEQRIKLNVGTGAGESWNDGDVIDVAAGEWVHITFTIANDKNTIYFNGVEVRSSDMSAPVDWTGCETFNIGSGGPTFDYWNHLSDLSALDELRFFTKALSFEEVQEVYGGGYQPLDGETLYLPFNGTNTDLVSGAEATAVGTPGTAGEGVSGDEAYAGAADSYLTFPTTNLTGDEFSATMWYKINADPDRAGILVMGPPDTENAEYPDVQNLRTNGFRFFREAGGDGQVFKLNAGNGTADSWFDGGATASIPSDTTDWVHLAFTISGTECVVYINGDVVAQGAFDGIDWSGCDVLSIGSGTPRFTQWNHWSDLSYIDELRLFNKALTQTEIQDIIN</sequence>
<evidence type="ECO:0000313" key="2">
    <source>
        <dbReference type="EMBL" id="TMU56123.1"/>
    </source>
</evidence>
<comment type="caution">
    <text evidence="2">The sequence shown here is derived from an EMBL/GenBank/DDBJ whole genome shotgun (WGS) entry which is preliminary data.</text>
</comment>
<evidence type="ECO:0000313" key="3">
    <source>
        <dbReference type="Proteomes" id="UP000751614"/>
    </source>
</evidence>
<dbReference type="EMBL" id="VCNI01000001">
    <property type="protein sequence ID" value="TMU56123.1"/>
    <property type="molecule type" value="Genomic_DNA"/>
</dbReference>
<name>A0ABY2WML4_9FLAO</name>
<proteinExistence type="predicted"/>
<keyword evidence="3" id="KW-1185">Reference proteome</keyword>
<accession>A0ABY2WML4</accession>
<dbReference type="Gene3D" id="2.60.120.200">
    <property type="match status" value="3"/>
</dbReference>
<dbReference type="PANTHER" id="PTHR42535:SF2">
    <property type="entry name" value="CHROMOSOME UNDETERMINED SCAFFOLD_146, WHOLE GENOME SHOTGUN SEQUENCE"/>
    <property type="match status" value="1"/>
</dbReference>
<dbReference type="RefSeq" id="WP_138832243.1">
    <property type="nucleotide sequence ID" value="NZ_VCNI01000001.1"/>
</dbReference>
<dbReference type="InterPro" id="IPR013783">
    <property type="entry name" value="Ig-like_fold"/>
</dbReference>
<keyword evidence="1" id="KW-0732">Signal</keyword>
<dbReference type="Pfam" id="PF17957">
    <property type="entry name" value="Big_7"/>
    <property type="match status" value="1"/>
</dbReference>
<feature type="signal peptide" evidence="1">
    <location>
        <begin position="1"/>
        <end position="21"/>
    </location>
</feature>
<dbReference type="Gene3D" id="2.60.40.10">
    <property type="entry name" value="Immunoglobulins"/>
    <property type="match status" value="1"/>
</dbReference>
<dbReference type="SUPFAM" id="SSF49899">
    <property type="entry name" value="Concanavalin A-like lectins/glucanases"/>
    <property type="match status" value="3"/>
</dbReference>
<reference evidence="2 3" key="1">
    <citation type="submission" date="2019-05" db="EMBL/GenBank/DDBJ databases">
        <title>Flagellimonas sp. AsT0115, sp. nov., isolated from a marine red algae, Asparagopsis taxiformis.</title>
        <authorList>
            <person name="Kim J."/>
            <person name="Jeong S.E."/>
            <person name="Jeon C.O."/>
        </authorList>
    </citation>
    <scope>NUCLEOTIDE SEQUENCE [LARGE SCALE GENOMIC DNA]</scope>
    <source>
        <strain evidence="2 3">AsT0115</strain>
    </source>
</reference>